<evidence type="ECO:0000256" key="1">
    <source>
        <dbReference type="SAM" id="MobiDB-lite"/>
    </source>
</evidence>
<proteinExistence type="predicted"/>
<keyword evidence="3" id="KW-1185">Reference proteome</keyword>
<feature type="compositionally biased region" description="Basic and acidic residues" evidence="1">
    <location>
        <begin position="120"/>
        <end position="129"/>
    </location>
</feature>
<sequence length="190" mass="21623">MLAGASLFLDFKDLLLPGDEKFDREEKDESISQCSILVGPDALNEDLGMWQKNLDELLLHGTMFPTLSLYVAEEIFAAWYWYDGQYVQNAKEDAAQLALQSLKLPQTSARQDSTARLRPVRKETQVDDSPRKRQFINCATIKIVKAYPPSGRKDLVKCGFENVSLDEIRRTLESDIRMGSIPDEDLHPAW</sequence>
<reference evidence="2 3" key="1">
    <citation type="submission" date="2015-04" db="EMBL/GenBank/DDBJ databases">
        <authorList>
            <person name="Syromyatnikov M.Y."/>
            <person name="Popov V.N."/>
        </authorList>
    </citation>
    <scope>NUCLEOTIDE SEQUENCE [LARGE SCALE GENOMIC DNA]</scope>
    <source>
        <strain evidence="2">WF-38-12</strain>
    </source>
</reference>
<name>A0A0U1LVK8_TALIS</name>
<protein>
    <submittedName>
        <fullName evidence="2">Uncharacterized protein</fullName>
    </submittedName>
</protein>
<dbReference type="AlphaFoldDB" id="A0A0U1LVK8"/>
<feature type="region of interest" description="Disordered" evidence="1">
    <location>
        <begin position="110"/>
        <end position="129"/>
    </location>
</feature>
<evidence type="ECO:0000313" key="3">
    <source>
        <dbReference type="Proteomes" id="UP000054383"/>
    </source>
</evidence>
<evidence type="ECO:0000313" key="2">
    <source>
        <dbReference type="EMBL" id="CRG86701.1"/>
    </source>
</evidence>
<dbReference type="EMBL" id="CVMT01000003">
    <property type="protein sequence ID" value="CRG86701.1"/>
    <property type="molecule type" value="Genomic_DNA"/>
</dbReference>
<gene>
    <name evidence="2" type="ORF">PISL3812_03711</name>
</gene>
<organism evidence="2 3">
    <name type="scientific">Talaromyces islandicus</name>
    <name type="common">Penicillium islandicum</name>
    <dbReference type="NCBI Taxonomy" id="28573"/>
    <lineage>
        <taxon>Eukaryota</taxon>
        <taxon>Fungi</taxon>
        <taxon>Dikarya</taxon>
        <taxon>Ascomycota</taxon>
        <taxon>Pezizomycotina</taxon>
        <taxon>Eurotiomycetes</taxon>
        <taxon>Eurotiomycetidae</taxon>
        <taxon>Eurotiales</taxon>
        <taxon>Trichocomaceae</taxon>
        <taxon>Talaromyces</taxon>
        <taxon>Talaromyces sect. Islandici</taxon>
    </lineage>
</organism>
<dbReference type="OrthoDB" id="5418749at2759"/>
<accession>A0A0U1LVK8</accession>
<dbReference type="Proteomes" id="UP000054383">
    <property type="component" value="Unassembled WGS sequence"/>
</dbReference>